<keyword evidence="2" id="KW-1185">Reference proteome</keyword>
<dbReference type="EMBL" id="CP072753">
    <property type="protein sequence ID" value="QUC16580.1"/>
    <property type="molecule type" value="Genomic_DNA"/>
</dbReference>
<evidence type="ECO:0000313" key="1">
    <source>
        <dbReference type="EMBL" id="QUC16580.1"/>
    </source>
</evidence>
<gene>
    <name evidence="1" type="ORF">UV8b_00821</name>
</gene>
<dbReference type="KEGG" id="uvi:66061599"/>
<dbReference type="Proteomes" id="UP000027002">
    <property type="component" value="Chromosome 1"/>
</dbReference>
<dbReference type="AlphaFoldDB" id="A0A8E5HJH6"/>
<dbReference type="RefSeq" id="XP_042994253.1">
    <property type="nucleotide sequence ID" value="XM_043138319.1"/>
</dbReference>
<accession>A0A8E5HJH6</accession>
<sequence length="183" mass="20351">MRGGQGRLRTRKTAPRVPQLPFVNSTLAGPSQQQQQQQQSLSLLRWFQEQRRQLVKVEKSIIKFSSDPITPHPSSAIVPFSNAFKMRFGSVLVFAAALAVQARKSHDAHNCCRRNFDGTWSYDESLTKDTCANYYKDTGVFTSGVCLQRPGVEIDGNGFLGNCQRQAGPNSRDQIGAGYHEAC</sequence>
<reference evidence="1" key="1">
    <citation type="submission" date="2020-03" db="EMBL/GenBank/DDBJ databases">
        <title>A mixture of massive structural variations and highly conserved coding sequences in Ustilaginoidea virens genome.</title>
        <authorList>
            <person name="Zhang K."/>
            <person name="Zhao Z."/>
            <person name="Zhang Z."/>
            <person name="Li Y."/>
            <person name="Hsiang T."/>
            <person name="Sun W."/>
        </authorList>
    </citation>
    <scope>NUCLEOTIDE SEQUENCE</scope>
    <source>
        <strain evidence="1">UV-8b</strain>
    </source>
</reference>
<dbReference type="GeneID" id="66061599"/>
<name>A0A8E5HJH6_USTVR</name>
<organism evidence="1 2">
    <name type="scientific">Ustilaginoidea virens</name>
    <name type="common">Rice false smut fungus</name>
    <name type="synonym">Villosiclava virens</name>
    <dbReference type="NCBI Taxonomy" id="1159556"/>
    <lineage>
        <taxon>Eukaryota</taxon>
        <taxon>Fungi</taxon>
        <taxon>Dikarya</taxon>
        <taxon>Ascomycota</taxon>
        <taxon>Pezizomycotina</taxon>
        <taxon>Sordariomycetes</taxon>
        <taxon>Hypocreomycetidae</taxon>
        <taxon>Hypocreales</taxon>
        <taxon>Clavicipitaceae</taxon>
        <taxon>Ustilaginoidea</taxon>
    </lineage>
</organism>
<protein>
    <submittedName>
        <fullName evidence="1">Uncharacterized protein</fullName>
    </submittedName>
</protein>
<evidence type="ECO:0000313" key="2">
    <source>
        <dbReference type="Proteomes" id="UP000027002"/>
    </source>
</evidence>
<proteinExistence type="predicted"/>